<evidence type="ECO:0008006" key="3">
    <source>
        <dbReference type="Google" id="ProtNLM"/>
    </source>
</evidence>
<accession>A0ABV2R8P2</accession>
<proteinExistence type="predicted"/>
<protein>
    <recommendedName>
        <fullName evidence="3">Ribbon-helix-helix protein, CopG family</fullName>
    </recommendedName>
</protein>
<keyword evidence="2" id="KW-1185">Reference proteome</keyword>
<reference evidence="1 2" key="1">
    <citation type="submission" date="2024-06" db="EMBL/GenBank/DDBJ databases">
        <title>Sorghum-associated microbial communities from plants grown in Nebraska, USA.</title>
        <authorList>
            <person name="Schachtman D."/>
        </authorList>
    </citation>
    <scope>NUCLEOTIDE SEQUENCE [LARGE SCALE GENOMIC DNA]</scope>
    <source>
        <strain evidence="1 2">2814</strain>
    </source>
</reference>
<name>A0ABV2R8P2_9CAUL</name>
<evidence type="ECO:0000313" key="2">
    <source>
        <dbReference type="Proteomes" id="UP001549313"/>
    </source>
</evidence>
<organism evidence="1 2">
    <name type="scientific">Brevundimonas faecalis</name>
    <dbReference type="NCBI Taxonomy" id="947378"/>
    <lineage>
        <taxon>Bacteria</taxon>
        <taxon>Pseudomonadati</taxon>
        <taxon>Pseudomonadota</taxon>
        <taxon>Alphaproteobacteria</taxon>
        <taxon>Caulobacterales</taxon>
        <taxon>Caulobacteraceae</taxon>
        <taxon>Brevundimonas</taxon>
    </lineage>
</organism>
<dbReference type="EMBL" id="JBEPTF010000001">
    <property type="protein sequence ID" value="MET4682956.1"/>
    <property type="molecule type" value="Genomic_DNA"/>
</dbReference>
<comment type="caution">
    <text evidence="1">The sequence shown here is derived from an EMBL/GenBank/DDBJ whole genome shotgun (WGS) entry which is preliminary data.</text>
</comment>
<sequence>MTDAPKARGRPRVGAIAVNVRVPPDLVESIDRFISMDAPGSSRAEALRRLAAEHLKTLGVRPAPDTR</sequence>
<gene>
    <name evidence="1" type="ORF">ABIE19_000865</name>
</gene>
<dbReference type="Proteomes" id="UP001549313">
    <property type="component" value="Unassembled WGS sequence"/>
</dbReference>
<evidence type="ECO:0000313" key="1">
    <source>
        <dbReference type="EMBL" id="MET4682956.1"/>
    </source>
</evidence>
<dbReference type="RefSeq" id="WP_354087905.1">
    <property type="nucleotide sequence ID" value="NZ_JBEPTF010000001.1"/>
</dbReference>